<dbReference type="Proteomes" id="UP000184512">
    <property type="component" value="Unassembled WGS sequence"/>
</dbReference>
<accession>A0A1M6BXS9</accession>
<reference evidence="1 2" key="1">
    <citation type="submission" date="2016-11" db="EMBL/GenBank/DDBJ databases">
        <authorList>
            <person name="Jaros S."/>
            <person name="Januszkiewicz K."/>
            <person name="Wedrychowicz H."/>
        </authorList>
    </citation>
    <scope>NUCLEOTIDE SEQUENCE [LARGE SCALE GENOMIC DNA]</scope>
    <source>
        <strain evidence="1 2">DSM 12906</strain>
    </source>
</reference>
<proteinExistence type="predicted"/>
<name>A0A1M6BXS9_9ACTN</name>
<evidence type="ECO:0000313" key="1">
    <source>
        <dbReference type="EMBL" id="SHI53595.1"/>
    </source>
</evidence>
<keyword evidence="2" id="KW-1185">Reference proteome</keyword>
<dbReference type="AlphaFoldDB" id="A0A1M6BXS9"/>
<organism evidence="1 2">
    <name type="scientific">Tessaracoccus bendigoensis DSM 12906</name>
    <dbReference type="NCBI Taxonomy" id="1123357"/>
    <lineage>
        <taxon>Bacteria</taxon>
        <taxon>Bacillati</taxon>
        <taxon>Actinomycetota</taxon>
        <taxon>Actinomycetes</taxon>
        <taxon>Propionibacteriales</taxon>
        <taxon>Propionibacteriaceae</taxon>
        <taxon>Tessaracoccus</taxon>
    </lineage>
</organism>
<dbReference type="EMBL" id="FQZG01000008">
    <property type="protein sequence ID" value="SHI53595.1"/>
    <property type="molecule type" value="Genomic_DNA"/>
</dbReference>
<sequence>MPPPAEPASPQSEDKGELLALLAALAATVEDLSERLVGVERRPWMVWPTPSTELDQWVNGWFVPTFRFETVLEGLSRSRSRRGDARPAHLMLNR</sequence>
<dbReference type="STRING" id="1123357.SAMN02745244_00549"/>
<evidence type="ECO:0000313" key="2">
    <source>
        <dbReference type="Proteomes" id="UP000184512"/>
    </source>
</evidence>
<protein>
    <submittedName>
        <fullName evidence="1">Uncharacterized protein</fullName>
    </submittedName>
</protein>
<gene>
    <name evidence="1" type="ORF">SAMN02745244_00549</name>
</gene>